<gene>
    <name evidence="2" type="ORF">CDD80_1474</name>
</gene>
<dbReference type="OrthoDB" id="4896939at2759"/>
<organism evidence="2 3">
    <name type="scientific">Ophiocordyceps camponoti-rufipedis</name>
    <dbReference type="NCBI Taxonomy" id="2004952"/>
    <lineage>
        <taxon>Eukaryota</taxon>
        <taxon>Fungi</taxon>
        <taxon>Dikarya</taxon>
        <taxon>Ascomycota</taxon>
        <taxon>Pezizomycotina</taxon>
        <taxon>Sordariomycetes</taxon>
        <taxon>Hypocreomycetidae</taxon>
        <taxon>Hypocreales</taxon>
        <taxon>Ophiocordycipitaceae</taxon>
        <taxon>Ophiocordyceps</taxon>
    </lineage>
</organism>
<name>A0A2C5ZM42_9HYPO</name>
<dbReference type="SUPFAM" id="SSF89372">
    <property type="entry name" value="Fucose-specific lectin"/>
    <property type="match status" value="1"/>
</dbReference>
<accession>A0A2C5ZM42</accession>
<comment type="caution">
    <text evidence="2">The sequence shown here is derived from an EMBL/GenBank/DDBJ whole genome shotgun (WGS) entry which is preliminary data.</text>
</comment>
<keyword evidence="1" id="KW-1133">Transmembrane helix</keyword>
<evidence type="ECO:0000256" key="1">
    <source>
        <dbReference type="SAM" id="Phobius"/>
    </source>
</evidence>
<evidence type="ECO:0000313" key="2">
    <source>
        <dbReference type="EMBL" id="PHH80464.1"/>
    </source>
</evidence>
<keyword evidence="1" id="KW-0472">Membrane</keyword>
<evidence type="ECO:0000313" key="3">
    <source>
        <dbReference type="Proteomes" id="UP000226431"/>
    </source>
</evidence>
<dbReference type="AlphaFoldDB" id="A0A2C5ZM42"/>
<dbReference type="Gene3D" id="2.120.10.70">
    <property type="entry name" value="Fucose-specific lectin"/>
    <property type="match status" value="1"/>
</dbReference>
<keyword evidence="1" id="KW-0812">Transmembrane</keyword>
<protein>
    <recommendedName>
        <fullName evidence="4">Fucose-specific lectin</fullName>
    </recommendedName>
</protein>
<proteinExistence type="predicted"/>
<reference evidence="2 3" key="1">
    <citation type="submission" date="2017-06" db="EMBL/GenBank/DDBJ databases">
        <title>Ant-infecting Ophiocordyceps genomes reveal a high diversity of potential behavioral manipulation genes and a possible major role for enterotoxins.</title>
        <authorList>
            <person name="De Bekker C."/>
            <person name="Evans H.C."/>
            <person name="Brachmann A."/>
            <person name="Hughes D.P."/>
        </authorList>
    </citation>
    <scope>NUCLEOTIDE SEQUENCE [LARGE SCALE GENOMIC DNA]</scope>
    <source>
        <strain evidence="2 3">Map16</strain>
    </source>
</reference>
<keyword evidence="3" id="KW-1185">Reference proteome</keyword>
<sequence length="443" mass="48770">MPNSPVIPPPTGKGPPLRPDIIHNHYYTTNPKALPWYRRKPFFWTAIAVLVFVVVACAVSLGVVLKLELGKSRMRVDHQTTSSDLRNVFWCYVLSIRRVVKVLVAIIDDIDRDGSRDALCHLYRVREIKASIDDKGDLIVTEWSADNRSHYRIRDQLRSRIPDAKLGSPLAMAASPSGVVHLFFLDTQDALSHVFRSATGVWETRTLSKRNGPVIASGPSPLSTAWHRTGDGTEVLAIAYANSQELRLAMTDGPTAETSWLVSNVASLPGPVPGQLQEPCFAVAGDWRNAMGARTMLMAVLMDDGLFAYECPIETWPPGSKTPCRRLNDTFRDDKGRDVSFAPPPKQLGWIRLDSHHSAGYDFSLVGLGEDGFISENRIGADEARKAGRGLETRMAVRAISATDEAVLFAAAGDDIYMYRLDVDSGSWRAEGSLQLTSHGKTA</sequence>
<dbReference type="EMBL" id="NJES01000016">
    <property type="protein sequence ID" value="PHH80464.1"/>
    <property type="molecule type" value="Genomic_DNA"/>
</dbReference>
<dbReference type="Proteomes" id="UP000226431">
    <property type="component" value="Unassembled WGS sequence"/>
</dbReference>
<feature type="transmembrane region" description="Helical" evidence="1">
    <location>
        <begin position="42"/>
        <end position="65"/>
    </location>
</feature>
<evidence type="ECO:0008006" key="4">
    <source>
        <dbReference type="Google" id="ProtNLM"/>
    </source>
</evidence>